<keyword evidence="1" id="KW-1133">Transmembrane helix</keyword>
<evidence type="ECO:0000256" key="1">
    <source>
        <dbReference type="SAM" id="Phobius"/>
    </source>
</evidence>
<comment type="caution">
    <text evidence="3">The sequence shown here is derived from an EMBL/GenBank/DDBJ whole genome shotgun (WGS) entry which is preliminary data.</text>
</comment>
<keyword evidence="1" id="KW-0812">Transmembrane</keyword>
<proteinExistence type="predicted"/>
<reference evidence="3" key="1">
    <citation type="journal article" date="2016" name="ISME J.">
        <title>Chasing the elusive Euryarchaeota class WSA2: genomes reveal a uniquely fastidious methyl-reducing methanogen.</title>
        <authorList>
            <person name="Nobu M.K."/>
            <person name="Narihiro T."/>
            <person name="Kuroda K."/>
            <person name="Mei R."/>
            <person name="Liu W.T."/>
        </authorList>
    </citation>
    <scope>NUCLEOTIDE SEQUENCE [LARGE SCALE GENOMIC DNA]</scope>
    <source>
        <strain evidence="3">ADurb1213_Bin02801</strain>
    </source>
</reference>
<organism evidence="3">
    <name type="scientific">Candidatus Methanofastidiosum methylothiophilum</name>
    <dbReference type="NCBI Taxonomy" id="1705564"/>
    <lineage>
        <taxon>Archaea</taxon>
        <taxon>Methanobacteriati</taxon>
        <taxon>Methanobacteriota</taxon>
        <taxon>Stenosarchaea group</taxon>
        <taxon>Candidatus Methanofastidiosia</taxon>
        <taxon>Candidatus Methanofastidiosales</taxon>
        <taxon>Candidatus Methanofastidiosaceae</taxon>
        <taxon>Candidatus Methanofastidiosum</taxon>
    </lineage>
</organism>
<keyword evidence="3" id="KW-0808">Transferase</keyword>
<feature type="transmembrane region" description="Helical" evidence="1">
    <location>
        <begin position="229"/>
        <end position="250"/>
    </location>
</feature>
<dbReference type="EMBL" id="LNJE01000039">
    <property type="protein sequence ID" value="KYC55663.1"/>
    <property type="molecule type" value="Genomic_DNA"/>
</dbReference>
<feature type="domain" description="Bacterial sugar transferase" evidence="2">
    <location>
        <begin position="225"/>
        <end position="401"/>
    </location>
</feature>
<dbReference type="PANTHER" id="PTHR30576">
    <property type="entry name" value="COLANIC BIOSYNTHESIS UDP-GLUCOSE LIPID CARRIER TRANSFERASE"/>
    <property type="match status" value="1"/>
</dbReference>
<dbReference type="PANTHER" id="PTHR30576:SF0">
    <property type="entry name" value="UNDECAPRENYL-PHOSPHATE N-ACETYLGALACTOSAMINYL 1-PHOSPHATE TRANSFERASE-RELATED"/>
    <property type="match status" value="1"/>
</dbReference>
<gene>
    <name evidence="3" type="ORF">APG09_01583</name>
</gene>
<sequence length="407" mass="47524">MKKLLIVLDFSLILLFNLFLTKNILASAIMAVSLIIGFYSFGIYTSSVIKSFNTSLVRMVSGIMIAFFVVFIFIFVFRLPINRFHFLYNIFFVSIITFLHSLFYRAFYNKIPTEKILRLAYDDELSEVFQEITVAADGHLKIIDCPDDPEKVFLEDNTTLLVCRGKLEDKESEIVTSCIEKGVNVEYLPLYIEKYLYRTPVEVIKRFPEYYNIAFSESKVNFSNRVFDLLISSLVLILSSPILLVSIILIKLEDGKEIFFKQKRIGMNGKSFYAYKLRTMNRVQENGEYVDKPTKIGNILRKFRINELPQIINVFNGDMSLVGPRPDVERTMFFCEEEIQFYHFRRTVPQGITGNAQVLYKYVDKLEKETFSKRLSYDIYFVKNYSFSLYFTTLLRTVETVAFGRGK</sequence>
<name>A0A150JEK6_9EURY</name>
<accession>A0A150JEK6</accession>
<dbReference type="InterPro" id="IPR003362">
    <property type="entry name" value="Bact_transf"/>
</dbReference>
<keyword evidence="1" id="KW-0472">Membrane</keyword>
<dbReference type="GO" id="GO:0016780">
    <property type="term" value="F:phosphotransferase activity, for other substituted phosphate groups"/>
    <property type="evidence" value="ECO:0007669"/>
    <property type="project" value="TreeGrafter"/>
</dbReference>
<dbReference type="Pfam" id="PF02397">
    <property type="entry name" value="Bac_transf"/>
    <property type="match status" value="1"/>
</dbReference>
<evidence type="ECO:0000313" key="3">
    <source>
        <dbReference type="EMBL" id="KYC55663.1"/>
    </source>
</evidence>
<protein>
    <submittedName>
        <fullName evidence="3">Putative UDP-glucose lipid carrier transferase</fullName>
    </submittedName>
</protein>
<dbReference type="AlphaFoldDB" id="A0A150JEK6"/>
<feature type="transmembrane region" description="Helical" evidence="1">
    <location>
        <begin position="86"/>
        <end position="107"/>
    </location>
</feature>
<feature type="transmembrane region" description="Helical" evidence="1">
    <location>
        <begin position="12"/>
        <end position="39"/>
    </location>
</feature>
<evidence type="ECO:0000259" key="2">
    <source>
        <dbReference type="Pfam" id="PF02397"/>
    </source>
</evidence>
<feature type="transmembrane region" description="Helical" evidence="1">
    <location>
        <begin position="59"/>
        <end position="79"/>
    </location>
</feature>